<dbReference type="EnsemblProtists" id="EOD17535">
    <property type="protein sequence ID" value="EOD17535"/>
    <property type="gene ID" value="EMIHUDRAFT_445208"/>
</dbReference>
<name>A0A0D3J200_EMIH1</name>
<dbReference type="GeneID" id="17263686"/>
<evidence type="ECO:0000313" key="2">
    <source>
        <dbReference type="EnsemblProtists" id="EOD17535"/>
    </source>
</evidence>
<feature type="region of interest" description="Disordered" evidence="1">
    <location>
        <begin position="70"/>
        <end position="128"/>
    </location>
</feature>
<keyword evidence="3" id="KW-1185">Reference proteome</keyword>
<dbReference type="KEGG" id="ehx:EMIHUDRAFT_445208"/>
<organism evidence="2 3">
    <name type="scientific">Emiliania huxleyi (strain CCMP1516)</name>
    <dbReference type="NCBI Taxonomy" id="280463"/>
    <lineage>
        <taxon>Eukaryota</taxon>
        <taxon>Haptista</taxon>
        <taxon>Haptophyta</taxon>
        <taxon>Prymnesiophyceae</taxon>
        <taxon>Isochrysidales</taxon>
        <taxon>Noelaerhabdaceae</taxon>
        <taxon>Emiliania</taxon>
    </lineage>
</organism>
<feature type="compositionally biased region" description="Basic and acidic residues" evidence="1">
    <location>
        <begin position="157"/>
        <end position="167"/>
    </location>
</feature>
<feature type="compositionally biased region" description="Basic and acidic residues" evidence="1">
    <location>
        <begin position="72"/>
        <end position="93"/>
    </location>
</feature>
<protein>
    <submittedName>
        <fullName evidence="2">Uncharacterized protein</fullName>
    </submittedName>
</protein>
<dbReference type="RefSeq" id="XP_005769964.1">
    <property type="nucleotide sequence ID" value="XM_005769907.1"/>
</dbReference>
<proteinExistence type="predicted"/>
<dbReference type="PaxDb" id="2903-EOD17535"/>
<dbReference type="HOGENOM" id="CLU_1286258_0_0_1"/>
<dbReference type="AlphaFoldDB" id="A0A0D3J200"/>
<reference evidence="2" key="2">
    <citation type="submission" date="2024-10" db="UniProtKB">
        <authorList>
            <consortium name="EnsemblProtists"/>
        </authorList>
    </citation>
    <scope>IDENTIFICATION</scope>
</reference>
<evidence type="ECO:0000313" key="3">
    <source>
        <dbReference type="Proteomes" id="UP000013827"/>
    </source>
</evidence>
<sequence length="215" mass="22361">MALIDAPPAQQLVSPALCTYSILHLHAPAHAPILVHTPTVCSSSPAPRHRADGRVARAARPLHGAAGGLVGRRLDRDAPPHVREQAQARDARARAGALDWPRAGRHGRAGQAALSHAQGGEPLPPPTRLCDAAHARLDGVQPQAAARAAAGRAGPRRAKEAVAEPRAPRAARPPPGEEGAQPGQVAPSQVGEAVVGKRAPLIPDSALRKKLHFLF</sequence>
<accession>A0A0D3J200</accession>
<dbReference type="Proteomes" id="UP000013827">
    <property type="component" value="Unassembled WGS sequence"/>
</dbReference>
<reference evidence="3" key="1">
    <citation type="journal article" date="2013" name="Nature">
        <title>Pan genome of the phytoplankton Emiliania underpins its global distribution.</title>
        <authorList>
            <person name="Read B.A."/>
            <person name="Kegel J."/>
            <person name="Klute M.J."/>
            <person name="Kuo A."/>
            <person name="Lefebvre S.C."/>
            <person name="Maumus F."/>
            <person name="Mayer C."/>
            <person name="Miller J."/>
            <person name="Monier A."/>
            <person name="Salamov A."/>
            <person name="Young J."/>
            <person name="Aguilar M."/>
            <person name="Claverie J.M."/>
            <person name="Frickenhaus S."/>
            <person name="Gonzalez K."/>
            <person name="Herman E.K."/>
            <person name="Lin Y.C."/>
            <person name="Napier J."/>
            <person name="Ogata H."/>
            <person name="Sarno A.F."/>
            <person name="Shmutz J."/>
            <person name="Schroeder D."/>
            <person name="de Vargas C."/>
            <person name="Verret F."/>
            <person name="von Dassow P."/>
            <person name="Valentin K."/>
            <person name="Van de Peer Y."/>
            <person name="Wheeler G."/>
            <person name="Dacks J.B."/>
            <person name="Delwiche C.F."/>
            <person name="Dyhrman S.T."/>
            <person name="Glockner G."/>
            <person name="John U."/>
            <person name="Richards T."/>
            <person name="Worden A.Z."/>
            <person name="Zhang X."/>
            <person name="Grigoriev I.V."/>
            <person name="Allen A.E."/>
            <person name="Bidle K."/>
            <person name="Borodovsky M."/>
            <person name="Bowler C."/>
            <person name="Brownlee C."/>
            <person name="Cock J.M."/>
            <person name="Elias M."/>
            <person name="Gladyshev V.N."/>
            <person name="Groth M."/>
            <person name="Guda C."/>
            <person name="Hadaegh A."/>
            <person name="Iglesias-Rodriguez M.D."/>
            <person name="Jenkins J."/>
            <person name="Jones B.M."/>
            <person name="Lawson T."/>
            <person name="Leese F."/>
            <person name="Lindquist E."/>
            <person name="Lobanov A."/>
            <person name="Lomsadze A."/>
            <person name="Malik S.B."/>
            <person name="Marsh M.E."/>
            <person name="Mackinder L."/>
            <person name="Mock T."/>
            <person name="Mueller-Roeber B."/>
            <person name="Pagarete A."/>
            <person name="Parker M."/>
            <person name="Probert I."/>
            <person name="Quesneville H."/>
            <person name="Raines C."/>
            <person name="Rensing S.A."/>
            <person name="Riano-Pachon D.M."/>
            <person name="Richier S."/>
            <person name="Rokitta S."/>
            <person name="Shiraiwa Y."/>
            <person name="Soanes D.M."/>
            <person name="van der Giezen M."/>
            <person name="Wahlund T.M."/>
            <person name="Williams B."/>
            <person name="Wilson W."/>
            <person name="Wolfe G."/>
            <person name="Wurch L.L."/>
        </authorList>
    </citation>
    <scope>NUCLEOTIDE SEQUENCE</scope>
</reference>
<feature type="compositionally biased region" description="Low complexity" evidence="1">
    <location>
        <begin position="141"/>
        <end position="153"/>
    </location>
</feature>
<evidence type="ECO:0000256" key="1">
    <source>
        <dbReference type="SAM" id="MobiDB-lite"/>
    </source>
</evidence>
<feature type="region of interest" description="Disordered" evidence="1">
    <location>
        <begin position="141"/>
        <end position="192"/>
    </location>
</feature>